<dbReference type="InterPro" id="IPR036390">
    <property type="entry name" value="WH_DNA-bd_sf"/>
</dbReference>
<dbReference type="eggNOG" id="arCOG01450">
    <property type="taxonomic scope" value="Archaea"/>
</dbReference>
<sequence>MLENYGIAILEREGEYIIKPFFSGIPKISTLSIIYDRNLEYEQARKEILDFLKLSGIKTEFVGIGDVNNFFQVFLILQKICKTKGIPRWINVSCGSGLGVSALTIHAFKQNIPMVIYDKYIDKTVMIEAKRLKKINIYNNKYITLIREISKDPKTIKDLSRSLKIDTSTISRRLKSLLSLDMIMRLGKGTRNYPYLYKLNDFGKILLI</sequence>
<dbReference type="EMBL" id="BA000011">
    <property type="protein sequence ID" value="BAB59611.1"/>
    <property type="molecule type" value="Genomic_DNA"/>
</dbReference>
<dbReference type="RefSeq" id="WP_010916729.1">
    <property type="nucleotide sequence ID" value="NC_002689.2"/>
</dbReference>
<keyword evidence="2" id="KW-1185">Reference proteome</keyword>
<dbReference type="CDD" id="cd00090">
    <property type="entry name" value="HTH_ARSR"/>
    <property type="match status" value="1"/>
</dbReference>
<organism evidence="1 2">
    <name type="scientific">Thermoplasma volcanium (strain ATCC 51530 / DSM 4299 / JCM 9571 / NBRC 15438 / GSS1)</name>
    <dbReference type="NCBI Taxonomy" id="273116"/>
    <lineage>
        <taxon>Archaea</taxon>
        <taxon>Methanobacteriati</taxon>
        <taxon>Thermoplasmatota</taxon>
        <taxon>Thermoplasmata</taxon>
        <taxon>Thermoplasmatales</taxon>
        <taxon>Thermoplasmataceae</taxon>
        <taxon>Thermoplasma</taxon>
    </lineage>
</organism>
<reference evidence="1 2" key="2">
    <citation type="journal article" date="2000" name="Proc. Natl. Acad. Sci. U.S.A.">
        <title>Archaeal adaptation to higher temperatures revealed by genomic sequence of Thermoplasma volcanium.</title>
        <authorList>
            <person name="Kawashima T."/>
            <person name="Amano N."/>
            <person name="Koike H."/>
            <person name="Makino S."/>
            <person name="Higuchi S."/>
            <person name="Kawashima-Ohya Y."/>
            <person name="Watanabe K."/>
            <person name="Yamazaki M."/>
            <person name="Kanehori K."/>
            <person name="Kawamoto T."/>
            <person name="Nunoshiba T."/>
            <person name="Yamamoto Y."/>
            <person name="Aramaki H."/>
            <person name="Makino K."/>
            <person name="Suzuki M."/>
        </authorList>
    </citation>
    <scope>NUCLEOTIDE SEQUENCE [LARGE SCALE GENOMIC DNA]</scope>
    <source>
        <strain evidence="2">ATCC 51530 / DSM 4299 / JCM 9571 / NBRC 15438 / GSS1</strain>
    </source>
</reference>
<accession>Q97BI6</accession>
<gene>
    <name evidence="1" type="ORF">TVG0457516</name>
</gene>
<reference evidence="1 2" key="1">
    <citation type="journal article" date="1999" name="Proc. Jpn. Acad.">
        <title>Determination of the complete genomic DNA sequence of Thermoplasma volvanium GSS1.</title>
        <authorList>
            <person name="Kawashima T."/>
            <person name="Yamamoto Y."/>
            <person name="Aramaki H."/>
            <person name="Nunoshiba T."/>
            <person name="Kawamoto T."/>
            <person name="Watanabe K."/>
            <person name="Yamazaki M."/>
            <person name="Kanehori K."/>
            <person name="Amano N."/>
            <person name="Ohya Y."/>
            <person name="Makino K."/>
            <person name="Suzuki M."/>
        </authorList>
    </citation>
    <scope>NUCLEOTIDE SEQUENCE [LARGE SCALE GENOMIC DNA]</scope>
    <source>
        <strain evidence="2">ATCC 51530 / DSM 4299 / JCM 9571 / NBRC 15438 / GSS1</strain>
    </source>
</reference>
<dbReference type="Gene3D" id="1.10.10.10">
    <property type="entry name" value="Winged helix-like DNA-binding domain superfamily/Winged helix DNA-binding domain"/>
    <property type="match status" value="1"/>
</dbReference>
<dbReference type="KEGG" id="tvo:TVG0457516"/>
<dbReference type="OrthoDB" id="383175at2157"/>
<protein>
    <submittedName>
        <fullName evidence="1">Uncharacterized protein</fullName>
    </submittedName>
</protein>
<dbReference type="GeneID" id="1440987"/>
<evidence type="ECO:0000313" key="2">
    <source>
        <dbReference type="Proteomes" id="UP000001017"/>
    </source>
</evidence>
<dbReference type="AlphaFoldDB" id="Q97BI6"/>
<dbReference type="InterPro" id="IPR011991">
    <property type="entry name" value="ArsR-like_HTH"/>
</dbReference>
<dbReference type="InterPro" id="IPR036388">
    <property type="entry name" value="WH-like_DNA-bd_sf"/>
</dbReference>
<evidence type="ECO:0000313" key="1">
    <source>
        <dbReference type="EMBL" id="BAB59611.1"/>
    </source>
</evidence>
<proteinExistence type="predicted"/>
<dbReference type="Proteomes" id="UP000001017">
    <property type="component" value="Chromosome"/>
</dbReference>
<dbReference type="DNASU" id="1440987"/>
<dbReference type="SUPFAM" id="SSF46785">
    <property type="entry name" value="Winged helix' DNA-binding domain"/>
    <property type="match status" value="1"/>
</dbReference>
<dbReference type="PaxDb" id="273116-14324684"/>
<name>Q97BI6_THEVO</name>
<dbReference type="HOGENOM" id="CLU_1318596_0_0_2"/>